<dbReference type="PANTHER" id="PTHR14819:SF5">
    <property type="entry name" value="INTERFERON-INDUCED VERY LARGE GTPASE 1"/>
    <property type="match status" value="1"/>
</dbReference>
<dbReference type="Gene3D" id="1.10.533.10">
    <property type="entry name" value="Death Domain, Fas"/>
    <property type="match status" value="1"/>
</dbReference>
<feature type="region of interest" description="Disordered" evidence="3">
    <location>
        <begin position="606"/>
        <end position="636"/>
    </location>
</feature>
<comment type="caution">
    <text evidence="6">The sequence shown here is derived from an EMBL/GenBank/DDBJ whole genome shotgun (WGS) entry which is preliminary data.</text>
</comment>
<sequence>MIRQVGRLLSISDVDEMVFLTEQSQDLLKETEYQERPFYYLMITLEKQGKVTESNLDLLVECLKELQCKEAIQLVESYKMSISPGQVESTDLQQEPSEGDDINYSIQPYFAPEPQQHQDTKKQQQKQLLRDKCQMFKPQKSFPACTWEDAEPIFQHEYLERHQQHSYFHYDTKTGKMLGKNETQRETLTCTWEDVKPMIHALGMDTASDHTFNIMDCMKLQTVHLLSDNTSTKSVIMNFLTRVISFDHRAWKVFKDLKFNLDDSLASQIKFENQLSCRDVICAFLNSCDPFLRQEILSKMAACQLAVPVLLPDVKHGTVSLLLWGLQRISKAWFDRKASKILEQTIIKFPFPVVSFLRFGHNGLSKSNILNKMLGSTQGNDDHPYFTSNEQDKRISKISHGALEAVWYLANLGEEGSYSLTEALCFLNLRGDAKEFPVQQYFIGEYSSVTIVFVSHADLSEAKAMLDTLAEKSTLISAVNGDGCSYFSAREDDRKAQIKPADRYTQIDLTGLSTLEISERLCTEIKRILSHPDRKRILTLADSVAFCSTPDFKIDVDILGKECNDAKQIAKVILQSTSKGSKQYKHDSLPLQNIWLKWSQLDKDRTWKGDESNSEKQLTRLHKEKQDQRKRQRQVGVSEQMKTMYKTLSCSTASFKQFLVFWLEYYLNELSNDTLRPLVDNLKEVSYNAREVAAEITQLKRQLSTSSILEREKEYLENKIKEMTARESKLQQELSKQTKEFDAYSLGFEHFVREFGQIYECFQNYDAPMSSDSSGPPFDVSHLPYLAAEFLLSGHPLEIFDGDACHVPIKWVTSILKAIRDKTGNSRIYVISVIGIQSSGKSTLLNCMFGVRFAVSAGRCTRGVFLQLLPLSDDLKLKLECDFVAVIDTEGLKAPEKSLSNRKNEDNELATFALCISDMTLINIGGQTVGEELSNILQISAHAFIRMKEVHLKSSCYLIQQFVADITARYRNQGSTESILRKLDQAVKTAAVEESKEDQYRQFSDCFNIINVGNDVDKVQYIPSLWRGSMAAPNHEYSEVVLRLKSELLQEIKSGPKQTIAEFSNRIVSVWNAVKEEDFVFNFRNSNEIAQYNNFTRWYMREQLKLTQDMLKWELDAKTKIRNQAAGNIQDCQEALFIQLQVKVDAEVERMQSAVDEILQNREFECVKHHDTYFSRDIILRGNQIRETVRNAINLEATVIINAKTKDNLLLPTIKAKLRHQVLPLAESLQLKLLQNDDSNLNRDLTPEEENLVIAAFEEEWTKQIKGVQLQHPMKSEEQIRQSIDSSLTERIVESLKNMDLSKEMKQQLENVKLSEFCQKPPQIKCVEDIHEFSHLCSKSLTKHLNNLQESVSDKVKKNGFCFSKQFVSGLRKAVSHVRSDPCPGCKPRTDILLCVLCYALQTAHEATERTVLEKIMEDKQLKESFNIEGVSSYTEIQTDVKSHLTDMGQNTSTSFFQKVKNLMSWNSDCEMERNFNRRLDEYFVQRIKNLRKEKWYSGTETARVFIEKAISLLDDCNAPQNKYLQLLDKACTSFVEQAAESEMHFVRKRLPWDKVKELIKIEAISILDQRDIFINSLTDVLPEPVVSAWRAMSVETIAKYARIPLSEDVRHVIDGKLIALLPDLSQTKYQKVLSGIREARNIFLGIIKESGVYNEIVGTALVTNTYKEVSNTDLGKLEQAVTMVHVFSWALHICIGMTIIFERNHSILTLLKEEKEPLYSDFKSLCKGVRQDQLAAKSLCASLEVSLHEVLRNRLCSSLFEKLSSAGNGIFCSRPRFLKTALERMCEDESFDQYKRFLHKHYSFIKEWALEFIAMECCKPSADHVSVREIAIHEIGHILHETEMSFTAALQSVKKDKIADDLFEVWIKSFVNTLASSTTCILSEDKIALLRNYHEITDFALLTKECIKVTKSFQEGVLLESLHLPDFRSKTKIVEWFQNHLPTPLHVLLSNSIRGCGSQCPFCDTFCDDTVKEHKVHFSNLHFPSGIGGVKNRRTRKLQPSTCVANVATDKSFYNCGCEYESFCKHPGIPYRNYKQLFPDWDIRPISDYQPTIYWKWVLSRFNKEFATYYKAKPADIPWGHITKREALASIRQIYSLELPDDFM</sequence>
<dbReference type="InterPro" id="IPR027417">
    <property type="entry name" value="P-loop_NTPase"/>
</dbReference>
<evidence type="ECO:0000256" key="2">
    <source>
        <dbReference type="SAM" id="Coils"/>
    </source>
</evidence>
<dbReference type="Gene3D" id="3.40.50.300">
    <property type="entry name" value="P-loop containing nucleotide triphosphate hydrolases"/>
    <property type="match status" value="1"/>
</dbReference>
<evidence type="ECO:0000256" key="1">
    <source>
        <dbReference type="ARBA" id="ARBA00006828"/>
    </source>
</evidence>
<dbReference type="PROSITE" id="PS50168">
    <property type="entry name" value="DED"/>
    <property type="match status" value="1"/>
</dbReference>
<dbReference type="Pfam" id="PF25683">
    <property type="entry name" value="URGCP_GTPase"/>
    <property type="match status" value="1"/>
</dbReference>
<dbReference type="InterPro" id="IPR052986">
    <property type="entry name" value="VLIG_GTPase"/>
</dbReference>
<dbReference type="PROSITE" id="PS51717">
    <property type="entry name" value="G_VLIG"/>
    <property type="match status" value="1"/>
</dbReference>
<accession>A0A9Q1C9Y6</accession>
<comment type="similarity">
    <text evidence="1">Belongs to the TRAFAC class dynamin-like GTPase superfamily. Very large inducible GTPase (VLIG) family.</text>
</comment>
<dbReference type="Proteomes" id="UP001152320">
    <property type="component" value="Chromosome 5"/>
</dbReference>
<dbReference type="GO" id="GO:0042981">
    <property type="term" value="P:regulation of apoptotic process"/>
    <property type="evidence" value="ECO:0007669"/>
    <property type="project" value="InterPro"/>
</dbReference>
<dbReference type="PANTHER" id="PTHR14819">
    <property type="entry name" value="GTP-BINDING"/>
    <property type="match status" value="1"/>
</dbReference>
<dbReference type="InterPro" id="IPR011029">
    <property type="entry name" value="DEATH-like_dom_sf"/>
</dbReference>
<protein>
    <submittedName>
        <fullName evidence="6">Interferon-induced very large GTPase 1</fullName>
    </submittedName>
</protein>
<evidence type="ECO:0000259" key="4">
    <source>
        <dbReference type="PROSITE" id="PS50168"/>
    </source>
</evidence>
<dbReference type="InterPro" id="IPR030383">
    <property type="entry name" value="G_VLIG_dom"/>
</dbReference>
<evidence type="ECO:0000256" key="3">
    <source>
        <dbReference type="SAM" id="MobiDB-lite"/>
    </source>
</evidence>
<feature type="domain" description="DED" evidence="4">
    <location>
        <begin position="1"/>
        <end position="77"/>
    </location>
</feature>
<keyword evidence="7" id="KW-1185">Reference proteome</keyword>
<name>A0A9Q1C9Y6_HOLLE</name>
<evidence type="ECO:0000313" key="7">
    <source>
        <dbReference type="Proteomes" id="UP001152320"/>
    </source>
</evidence>
<dbReference type="OrthoDB" id="1597724at2759"/>
<evidence type="ECO:0000313" key="6">
    <source>
        <dbReference type="EMBL" id="KAJ8041486.1"/>
    </source>
</evidence>
<keyword evidence="2" id="KW-0175">Coiled coil</keyword>
<dbReference type="InterPro" id="IPR057365">
    <property type="entry name" value="URGCP"/>
</dbReference>
<dbReference type="InterPro" id="IPR001875">
    <property type="entry name" value="DED_dom"/>
</dbReference>
<dbReference type="GO" id="GO:0005525">
    <property type="term" value="F:GTP binding"/>
    <property type="evidence" value="ECO:0007669"/>
    <property type="project" value="InterPro"/>
</dbReference>
<evidence type="ECO:0000259" key="5">
    <source>
        <dbReference type="PROSITE" id="PS51717"/>
    </source>
</evidence>
<reference evidence="6" key="1">
    <citation type="submission" date="2021-10" db="EMBL/GenBank/DDBJ databases">
        <title>Tropical sea cucumber genome reveals ecological adaptation and Cuvierian tubules defense mechanism.</title>
        <authorList>
            <person name="Chen T."/>
        </authorList>
    </citation>
    <scope>NUCLEOTIDE SEQUENCE</scope>
    <source>
        <strain evidence="6">Nanhai2018</strain>
        <tissue evidence="6">Muscle</tissue>
    </source>
</reference>
<dbReference type="Pfam" id="PF25496">
    <property type="entry name" value="URGCP"/>
    <property type="match status" value="1"/>
</dbReference>
<proteinExistence type="inferred from homology"/>
<feature type="coiled-coil region" evidence="2">
    <location>
        <begin position="682"/>
        <end position="740"/>
    </location>
</feature>
<feature type="domain" description="VLIG-type G" evidence="5">
    <location>
        <begin position="825"/>
        <end position="1071"/>
    </location>
</feature>
<dbReference type="EMBL" id="JAIZAY010000005">
    <property type="protein sequence ID" value="KAJ8041486.1"/>
    <property type="molecule type" value="Genomic_DNA"/>
</dbReference>
<gene>
    <name evidence="6" type="ORF">HOLleu_12315</name>
</gene>
<feature type="compositionally biased region" description="Basic and acidic residues" evidence="3">
    <location>
        <begin position="606"/>
        <end position="618"/>
    </location>
</feature>
<organism evidence="6 7">
    <name type="scientific">Holothuria leucospilota</name>
    <name type="common">Black long sea cucumber</name>
    <name type="synonym">Mertensiothuria leucospilota</name>
    <dbReference type="NCBI Taxonomy" id="206669"/>
    <lineage>
        <taxon>Eukaryota</taxon>
        <taxon>Metazoa</taxon>
        <taxon>Echinodermata</taxon>
        <taxon>Eleutherozoa</taxon>
        <taxon>Echinozoa</taxon>
        <taxon>Holothuroidea</taxon>
        <taxon>Aspidochirotacea</taxon>
        <taxon>Aspidochirotida</taxon>
        <taxon>Holothuriidae</taxon>
        <taxon>Holothuria</taxon>
    </lineage>
</organism>
<dbReference type="SUPFAM" id="SSF52540">
    <property type="entry name" value="P-loop containing nucleoside triphosphate hydrolases"/>
    <property type="match status" value="1"/>
</dbReference>